<gene>
    <name evidence="2" type="ORF">P378_20760</name>
</gene>
<dbReference type="Proteomes" id="UP000222564">
    <property type="component" value="Unassembled WGS sequence"/>
</dbReference>
<reference evidence="2 3" key="1">
    <citation type="submission" date="2013-09" db="EMBL/GenBank/DDBJ databases">
        <title>Biodegradation of hydrocarbons in the deep terrestrial subsurface : characterization of a microbial consortium composed of two Desulfotomaculum species originating from a deep geological formation.</title>
        <authorList>
            <person name="Aullo T."/>
            <person name="Berlendis S."/>
            <person name="Lascourreges J.-F."/>
            <person name="Dessort D."/>
            <person name="Saint-Laurent S."/>
            <person name="Schraauwers B."/>
            <person name="Mas J."/>
            <person name="Magot M."/>
            <person name="Ranchou-Peyruse A."/>
        </authorList>
    </citation>
    <scope>NUCLEOTIDE SEQUENCE [LARGE SCALE GENOMIC DNA]</scope>
    <source>
        <strain evidence="2 3">Bs107</strain>
    </source>
</reference>
<comment type="caution">
    <text evidence="2">The sequence shown here is derived from an EMBL/GenBank/DDBJ whole genome shotgun (WGS) entry which is preliminary data.</text>
</comment>
<keyword evidence="3" id="KW-1185">Reference proteome</keyword>
<dbReference type="EMBL" id="AWQQ01000158">
    <property type="protein sequence ID" value="PHJ36703.1"/>
    <property type="molecule type" value="Genomic_DNA"/>
</dbReference>
<feature type="transmembrane region" description="Helical" evidence="1">
    <location>
        <begin position="16"/>
        <end position="35"/>
    </location>
</feature>
<keyword evidence="1" id="KW-0472">Membrane</keyword>
<name>A0A2C6MBQ7_9FIRM</name>
<evidence type="ECO:0000313" key="2">
    <source>
        <dbReference type="EMBL" id="PHJ36703.1"/>
    </source>
</evidence>
<feature type="transmembrane region" description="Helical" evidence="1">
    <location>
        <begin position="63"/>
        <end position="82"/>
    </location>
</feature>
<keyword evidence="1" id="KW-1133">Transmembrane helix</keyword>
<evidence type="ECO:0000256" key="1">
    <source>
        <dbReference type="SAM" id="Phobius"/>
    </source>
</evidence>
<sequence length="85" mass="9385">MFAALTAAHAIVKSSWTWMLVSAIGFLPFVLYLHATPRFEGVLLVLIFHFIAACFLSAQKKRFAVILMLPSVVLVLRIAVLVKVG</sequence>
<dbReference type="AlphaFoldDB" id="A0A2C6MBQ7"/>
<feature type="transmembrane region" description="Helical" evidence="1">
    <location>
        <begin position="41"/>
        <end position="58"/>
    </location>
</feature>
<organism evidence="2 3">
    <name type="scientific">Desulforamulus profundi</name>
    <dbReference type="NCBI Taxonomy" id="1383067"/>
    <lineage>
        <taxon>Bacteria</taxon>
        <taxon>Bacillati</taxon>
        <taxon>Bacillota</taxon>
        <taxon>Clostridia</taxon>
        <taxon>Eubacteriales</taxon>
        <taxon>Peptococcaceae</taxon>
        <taxon>Desulforamulus</taxon>
    </lineage>
</organism>
<keyword evidence="1" id="KW-0812">Transmembrane</keyword>
<proteinExistence type="predicted"/>
<accession>A0A2C6MBQ7</accession>
<evidence type="ECO:0000313" key="3">
    <source>
        <dbReference type="Proteomes" id="UP000222564"/>
    </source>
</evidence>
<protein>
    <submittedName>
        <fullName evidence="2">Uncharacterized protein</fullName>
    </submittedName>
</protein>